<evidence type="ECO:0000313" key="4">
    <source>
        <dbReference type="Proteomes" id="UP000809440"/>
    </source>
</evidence>
<dbReference type="EMBL" id="JAFBXE010000002">
    <property type="protein sequence ID" value="MBM2411493.1"/>
    <property type="molecule type" value="Genomic_DNA"/>
</dbReference>
<evidence type="ECO:0000313" key="1">
    <source>
        <dbReference type="EMBL" id="MBM2411493.1"/>
    </source>
</evidence>
<dbReference type="AlphaFoldDB" id="A0A9Q2NVL1"/>
<keyword evidence="4" id="KW-1185">Reference proteome</keyword>
<evidence type="ECO:0008006" key="5">
    <source>
        <dbReference type="Google" id="ProtNLM"/>
    </source>
</evidence>
<dbReference type="Proteomes" id="UP000809440">
    <property type="component" value="Unassembled WGS sequence"/>
</dbReference>
<proteinExistence type="predicted"/>
<dbReference type="OrthoDB" id="9816265at2"/>
<organism evidence="1 3">
    <name type="scientific">Marivita cryptomonadis</name>
    <dbReference type="NCBI Taxonomy" id="505252"/>
    <lineage>
        <taxon>Bacteria</taxon>
        <taxon>Pseudomonadati</taxon>
        <taxon>Pseudomonadota</taxon>
        <taxon>Alphaproteobacteria</taxon>
        <taxon>Rhodobacterales</taxon>
        <taxon>Roseobacteraceae</taxon>
        <taxon>Marivita</taxon>
    </lineage>
</organism>
<dbReference type="RefSeq" id="WP_085631360.1">
    <property type="nucleotide sequence ID" value="NZ_JAFBWU010000002.1"/>
</dbReference>
<dbReference type="GeneID" id="62642108"/>
<dbReference type="Gene3D" id="1.10.287.950">
    <property type="entry name" value="Methyl-accepting chemotaxis protein"/>
    <property type="match status" value="1"/>
</dbReference>
<evidence type="ECO:0000313" key="2">
    <source>
        <dbReference type="EMBL" id="MBM2416160.1"/>
    </source>
</evidence>
<comment type="caution">
    <text evidence="1">The sequence shown here is derived from an EMBL/GenBank/DDBJ whole genome shotgun (WGS) entry which is preliminary data.</text>
</comment>
<sequence length="575" mass="62516">MKDYLTDAVYAPASSSGQPNDLLARERAISNLCRKTEAVFLVAGDHLSATSDALGKTRNVLAVFDEMNAKGTLSELRQHGQWHDTEMRSLSDEVLKVLDNVTALMTRARGVDGQVRELRDILKMMNIVVLNARITVAAIRVGPEDNGSNLTGFTEDATRLVAELGTILSGLDEAMQRIKKGSDDALTRARFLGDLLTSSLSGPVAALNRELASFEEHIKTLGSASAEIADQSKALMGASATAVAGLQIGDTTRQRLEHVLTILERIPGAWDETEALTALAAHQMEDIAQAHADGVDNIREGSAALQQGILNLVRDHLQVFEQRNGSRKLKTGLEEIETRIAQAVTTQDQLMAFARTLSQEFEALTSIIAAGESFEARMRMIGINAVIACARLGRRGLALREIAGQLQQLARDASARLPVVKTELAEMIELAGETIVLLETASERANALPQGTVRQLSDGVNDIGEAAYRSGEIVSEIRETLDESRGWLTPVTDHAHLIEKTARMFSHDCEQDGYPGKEDSVATEVFAIYTMERERDIHRKVILPPVSEDTEMPTVVAETAPAPAASDDPFDDIFF</sequence>
<dbReference type="Proteomes" id="UP000755667">
    <property type="component" value="Unassembled WGS sequence"/>
</dbReference>
<gene>
    <name evidence="1" type="ORF">JQX41_04215</name>
    <name evidence="2" type="ORF">JQX48_04215</name>
</gene>
<reference evidence="1 4" key="1">
    <citation type="submission" date="2021-01" db="EMBL/GenBank/DDBJ databases">
        <title>Diatom-associated Roseobacters Show Island Model of Population Structure.</title>
        <authorList>
            <person name="Qu L."/>
            <person name="Feng X."/>
            <person name="Chen Y."/>
            <person name="Li L."/>
            <person name="Wang X."/>
            <person name="Hu Z."/>
            <person name="Wang H."/>
            <person name="Luo H."/>
        </authorList>
    </citation>
    <scope>NUCLEOTIDE SEQUENCE</scope>
    <source>
        <strain evidence="2 4">CC28-63</strain>
        <strain evidence="1">CC28-69</strain>
    </source>
</reference>
<dbReference type="SUPFAM" id="SSF58104">
    <property type="entry name" value="Methyl-accepting chemotaxis protein (MCP) signaling domain"/>
    <property type="match status" value="1"/>
</dbReference>
<name>A0A9Q2NVL1_9RHOB</name>
<evidence type="ECO:0000313" key="3">
    <source>
        <dbReference type="Proteomes" id="UP000755667"/>
    </source>
</evidence>
<dbReference type="EMBL" id="JAFBXF010000002">
    <property type="protein sequence ID" value="MBM2416160.1"/>
    <property type="molecule type" value="Genomic_DNA"/>
</dbReference>
<accession>A0A9Q2NVL1</accession>
<protein>
    <recommendedName>
        <fullName evidence="5">Methyl-accepting transducer domain-containing protein</fullName>
    </recommendedName>
</protein>